<dbReference type="KEGG" id="bts:Btus_2771"/>
<dbReference type="PANTHER" id="PTHR30388">
    <property type="entry name" value="ALDEHYDE OXIDOREDUCTASE MOLYBDENUM COFACTOR ASSEMBLY PROTEIN"/>
    <property type="match status" value="1"/>
</dbReference>
<dbReference type="STRING" id="562970.Btus_2771"/>
<dbReference type="Gene3D" id="3.40.50.720">
    <property type="entry name" value="NAD(P)-binding Rossmann-like Domain"/>
    <property type="match status" value="1"/>
</dbReference>
<evidence type="ECO:0000259" key="1">
    <source>
        <dbReference type="Pfam" id="PF02625"/>
    </source>
</evidence>
<dbReference type="AlphaFoldDB" id="D5WUU6"/>
<evidence type="ECO:0000313" key="3">
    <source>
        <dbReference type="EMBL" id="ADG07418.1"/>
    </source>
</evidence>
<proteinExistence type="predicted"/>
<dbReference type="eggNOG" id="COG1975">
    <property type="taxonomic scope" value="Bacteria"/>
</dbReference>
<gene>
    <name evidence="3" type="ordered locus">Btus_2771</name>
</gene>
<dbReference type="EMBL" id="CP002017">
    <property type="protein sequence ID" value="ADG07418.1"/>
    <property type="molecule type" value="Genomic_DNA"/>
</dbReference>
<feature type="domain" description="XdhC Rossmann" evidence="2">
    <location>
        <begin position="195"/>
        <end position="330"/>
    </location>
</feature>
<dbReference type="EC" id="1.17.1.4" evidence="3"/>
<name>D5WUU6_KYRT2</name>
<keyword evidence="4" id="KW-1185">Reference proteome</keyword>
<evidence type="ECO:0000313" key="4">
    <source>
        <dbReference type="Proteomes" id="UP000002368"/>
    </source>
</evidence>
<reference evidence="3 4" key="1">
    <citation type="journal article" date="2011" name="Stand. Genomic Sci.">
        <title>Complete genome sequence of the thermophilic, hydrogen-oxidizing Bacillus tusciae type strain (T2) and reclassification in the new genus, Kyrpidia gen. nov. as Kyrpidia tusciae comb. nov. and emendation of the family Alicyclobacillaceae da Costa and Rainey, 2010.</title>
        <authorList>
            <person name="Klenk H.P."/>
            <person name="Lapidus A."/>
            <person name="Chertkov O."/>
            <person name="Copeland A."/>
            <person name="Del Rio T.G."/>
            <person name="Nolan M."/>
            <person name="Lucas S."/>
            <person name="Chen F."/>
            <person name="Tice H."/>
            <person name="Cheng J.F."/>
            <person name="Han C."/>
            <person name="Bruce D."/>
            <person name="Goodwin L."/>
            <person name="Pitluck S."/>
            <person name="Pati A."/>
            <person name="Ivanova N."/>
            <person name="Mavromatis K."/>
            <person name="Daum C."/>
            <person name="Chen A."/>
            <person name="Palaniappan K."/>
            <person name="Chang Y.J."/>
            <person name="Land M."/>
            <person name="Hauser L."/>
            <person name="Jeffries C.D."/>
            <person name="Detter J.C."/>
            <person name="Rohde M."/>
            <person name="Abt B."/>
            <person name="Pukall R."/>
            <person name="Goker M."/>
            <person name="Bristow J."/>
            <person name="Markowitz V."/>
            <person name="Hugenholtz P."/>
            <person name="Eisen J.A."/>
        </authorList>
    </citation>
    <scope>NUCLEOTIDE SEQUENCE [LARGE SCALE GENOMIC DNA]</scope>
    <source>
        <strain evidence="3 4">DSM 2912</strain>
    </source>
</reference>
<dbReference type="Pfam" id="PF02625">
    <property type="entry name" value="XdhC_CoxI"/>
    <property type="match status" value="1"/>
</dbReference>
<dbReference type="RefSeq" id="WP_013076699.1">
    <property type="nucleotide sequence ID" value="NC_014098.1"/>
</dbReference>
<protein>
    <submittedName>
        <fullName evidence="3">Xanthine dehydrogenase</fullName>
        <ecNumber evidence="3">1.17.1.4</ecNumber>
    </submittedName>
</protein>
<dbReference type="InterPro" id="IPR027051">
    <property type="entry name" value="XdhC_Rossmann_dom"/>
</dbReference>
<dbReference type="Pfam" id="PF13478">
    <property type="entry name" value="XdhC_C"/>
    <property type="match status" value="1"/>
</dbReference>
<dbReference type="PANTHER" id="PTHR30388:SF6">
    <property type="entry name" value="XANTHINE DEHYDROGENASE SUBUNIT A-RELATED"/>
    <property type="match status" value="1"/>
</dbReference>
<sequence length="350" mass="38254">MVSRIDEAREMFARIQQAWSDGERTALLTITQVKGSAYRLPGAKMMMTEKGKMLGTLSGGCLESDLYGWAEKAIEEGKPRLVHYDLSESELWSLGIGCKGTMEVAIFPVHSSDPFWQSVREAVAEDRVISLAIELPTGVRAVFEGTNPIAGDMDELPEAVVQQLTQRIWSRTRAEVAVVDGRRFYVDTMRPNERLIICGAGHDAVPVAALAAKCGFRVTVLDPRKEFNGTGRFPAAEHLVVEPDQADPAPLAESWWVIMNHLQLRDEAALRLALQARPKFVGVLGPVSRTQEMLGNIGADFDSAPIHAPIGLDIGAETIDEVAVSIVSELLAVRSGRLGEPLHGREKIHG</sequence>
<organism evidence="3 4">
    <name type="scientific">Kyrpidia tusciae (strain DSM 2912 / NBRC 15312 / T2)</name>
    <name type="common">Bacillus tusciae</name>
    <dbReference type="NCBI Taxonomy" id="562970"/>
    <lineage>
        <taxon>Bacteria</taxon>
        <taxon>Bacillati</taxon>
        <taxon>Bacillota</taxon>
        <taxon>Bacilli</taxon>
        <taxon>Bacillales</taxon>
        <taxon>Alicyclobacillaceae</taxon>
        <taxon>Kyrpidia</taxon>
    </lineage>
</organism>
<keyword evidence="3" id="KW-0560">Oxidoreductase</keyword>
<dbReference type="InterPro" id="IPR052698">
    <property type="entry name" value="MoCofactor_Util/Proc"/>
</dbReference>
<dbReference type="Proteomes" id="UP000002368">
    <property type="component" value="Chromosome"/>
</dbReference>
<dbReference type="GO" id="GO:0004854">
    <property type="term" value="F:xanthine dehydrogenase activity"/>
    <property type="evidence" value="ECO:0007669"/>
    <property type="project" value="UniProtKB-EC"/>
</dbReference>
<evidence type="ECO:0000259" key="2">
    <source>
        <dbReference type="Pfam" id="PF13478"/>
    </source>
</evidence>
<feature type="domain" description="XdhC- CoxI" evidence="1">
    <location>
        <begin position="19"/>
        <end position="85"/>
    </location>
</feature>
<dbReference type="InterPro" id="IPR003777">
    <property type="entry name" value="XdhC_CoxI"/>
</dbReference>
<accession>D5WUU6</accession>
<dbReference type="HOGENOM" id="CLU_041115_1_1_9"/>